<comment type="subcellular location">
    <subcellularLocation>
        <location evidence="1">Cell membrane</location>
        <topology evidence="1">Multi-pass membrane protein</topology>
    </subcellularLocation>
</comment>
<dbReference type="InterPro" id="IPR000829">
    <property type="entry name" value="DAGK"/>
</dbReference>
<dbReference type="PANTHER" id="PTHR34299:SF1">
    <property type="entry name" value="DIACYLGLYCEROL KINASE"/>
    <property type="match status" value="1"/>
</dbReference>
<protein>
    <submittedName>
        <fullName evidence="16">Diacylglycerol kinase family protein</fullName>
        <ecNumber evidence="16">2.7.1.-</ecNumber>
    </submittedName>
</protein>
<feature type="transmembrane region" description="Helical" evidence="15">
    <location>
        <begin position="57"/>
        <end position="76"/>
    </location>
</feature>
<dbReference type="PANTHER" id="PTHR34299">
    <property type="entry name" value="DIACYLGLYCEROL KINASE"/>
    <property type="match status" value="1"/>
</dbReference>
<organism evidence="16 17">
    <name type="scientific">Sphingobacterium bambusae</name>
    <dbReference type="NCBI Taxonomy" id="662858"/>
    <lineage>
        <taxon>Bacteria</taxon>
        <taxon>Pseudomonadati</taxon>
        <taxon>Bacteroidota</taxon>
        <taxon>Sphingobacteriia</taxon>
        <taxon>Sphingobacteriales</taxon>
        <taxon>Sphingobacteriaceae</taxon>
        <taxon>Sphingobacterium</taxon>
    </lineage>
</organism>
<evidence type="ECO:0000256" key="12">
    <source>
        <dbReference type="ARBA" id="ARBA00023136"/>
    </source>
</evidence>
<evidence type="ECO:0000256" key="2">
    <source>
        <dbReference type="ARBA" id="ARBA00005967"/>
    </source>
</evidence>
<dbReference type="InterPro" id="IPR033717">
    <property type="entry name" value="UDPK"/>
</dbReference>
<comment type="caution">
    <text evidence="16">The sequence shown here is derived from an EMBL/GenBank/DDBJ whole genome shotgun (WGS) entry which is preliminary data.</text>
</comment>
<evidence type="ECO:0000256" key="15">
    <source>
        <dbReference type="SAM" id="Phobius"/>
    </source>
</evidence>
<evidence type="ECO:0000256" key="14">
    <source>
        <dbReference type="ARBA" id="ARBA00023264"/>
    </source>
</evidence>
<keyword evidence="9" id="KW-0067">ATP-binding</keyword>
<evidence type="ECO:0000256" key="6">
    <source>
        <dbReference type="ARBA" id="ARBA00022692"/>
    </source>
</evidence>
<keyword evidence="11" id="KW-0443">Lipid metabolism</keyword>
<keyword evidence="14" id="KW-1208">Phospholipid metabolism</keyword>
<name>A0ABW6BLE1_9SPHI</name>
<evidence type="ECO:0000256" key="3">
    <source>
        <dbReference type="ARBA" id="ARBA00022475"/>
    </source>
</evidence>
<feature type="transmembrane region" description="Helical" evidence="15">
    <location>
        <begin position="97"/>
        <end position="118"/>
    </location>
</feature>
<dbReference type="EMBL" id="JBHUPB010000015">
    <property type="protein sequence ID" value="MFD2970281.1"/>
    <property type="molecule type" value="Genomic_DNA"/>
</dbReference>
<evidence type="ECO:0000256" key="13">
    <source>
        <dbReference type="ARBA" id="ARBA00023209"/>
    </source>
</evidence>
<dbReference type="GO" id="GO:0016301">
    <property type="term" value="F:kinase activity"/>
    <property type="evidence" value="ECO:0007669"/>
    <property type="project" value="UniProtKB-KW"/>
</dbReference>
<dbReference type="EC" id="2.7.1.-" evidence="16"/>
<evidence type="ECO:0000256" key="4">
    <source>
        <dbReference type="ARBA" id="ARBA00022516"/>
    </source>
</evidence>
<accession>A0ABW6BLE1</accession>
<dbReference type="InterPro" id="IPR036945">
    <property type="entry name" value="DAGK_sf"/>
</dbReference>
<evidence type="ECO:0000256" key="10">
    <source>
        <dbReference type="ARBA" id="ARBA00022989"/>
    </source>
</evidence>
<keyword evidence="6 15" id="KW-0812">Transmembrane</keyword>
<keyword evidence="7" id="KW-0547">Nucleotide-binding</keyword>
<keyword evidence="8 16" id="KW-0418">Kinase</keyword>
<dbReference type="CDD" id="cd14265">
    <property type="entry name" value="UDPK_IM_like"/>
    <property type="match status" value="1"/>
</dbReference>
<dbReference type="Gene3D" id="1.10.287.3610">
    <property type="match status" value="1"/>
</dbReference>
<keyword evidence="13" id="KW-0594">Phospholipid biosynthesis</keyword>
<evidence type="ECO:0000313" key="17">
    <source>
        <dbReference type="Proteomes" id="UP001597525"/>
    </source>
</evidence>
<dbReference type="Pfam" id="PF01219">
    <property type="entry name" value="DAGK_prokar"/>
    <property type="match status" value="1"/>
</dbReference>
<sequence>MKEKKINVKSRLKSFKYAINGLITLFKEETNAKIHLASTVLVIIVGIYLKVSSRDWIALTLCIAFVVSMELINTAVEQLADIVSPTWHPLVKKAKDVAAAAVLVAALASVIVGLLVFLPRI</sequence>
<evidence type="ECO:0000256" key="5">
    <source>
        <dbReference type="ARBA" id="ARBA00022679"/>
    </source>
</evidence>
<evidence type="ECO:0000256" key="8">
    <source>
        <dbReference type="ARBA" id="ARBA00022777"/>
    </source>
</evidence>
<dbReference type="RefSeq" id="WP_320183761.1">
    <property type="nucleotide sequence ID" value="NZ_CP138332.1"/>
</dbReference>
<dbReference type="Proteomes" id="UP001597525">
    <property type="component" value="Unassembled WGS sequence"/>
</dbReference>
<keyword evidence="4" id="KW-0444">Lipid biosynthesis</keyword>
<keyword evidence="12 15" id="KW-0472">Membrane</keyword>
<keyword evidence="10 15" id="KW-1133">Transmembrane helix</keyword>
<proteinExistence type="inferred from homology"/>
<evidence type="ECO:0000256" key="7">
    <source>
        <dbReference type="ARBA" id="ARBA00022741"/>
    </source>
</evidence>
<evidence type="ECO:0000256" key="9">
    <source>
        <dbReference type="ARBA" id="ARBA00022840"/>
    </source>
</evidence>
<evidence type="ECO:0000256" key="1">
    <source>
        <dbReference type="ARBA" id="ARBA00004651"/>
    </source>
</evidence>
<evidence type="ECO:0000313" key="16">
    <source>
        <dbReference type="EMBL" id="MFD2970281.1"/>
    </source>
</evidence>
<keyword evidence="3" id="KW-1003">Cell membrane</keyword>
<reference evidence="17" key="1">
    <citation type="journal article" date="2019" name="Int. J. Syst. Evol. Microbiol.">
        <title>The Global Catalogue of Microorganisms (GCM) 10K type strain sequencing project: providing services to taxonomists for standard genome sequencing and annotation.</title>
        <authorList>
            <consortium name="The Broad Institute Genomics Platform"/>
            <consortium name="The Broad Institute Genome Sequencing Center for Infectious Disease"/>
            <person name="Wu L."/>
            <person name="Ma J."/>
        </authorList>
    </citation>
    <scope>NUCLEOTIDE SEQUENCE [LARGE SCALE GENOMIC DNA]</scope>
    <source>
        <strain evidence="17">KCTC 22814</strain>
    </source>
</reference>
<comment type="similarity">
    <text evidence="2">Belongs to the bacterial diacylglycerol kinase family.</text>
</comment>
<gene>
    <name evidence="16" type="ORF">ACFS7Y_23020</name>
</gene>
<evidence type="ECO:0000256" key="11">
    <source>
        <dbReference type="ARBA" id="ARBA00023098"/>
    </source>
</evidence>
<keyword evidence="5 16" id="KW-0808">Transferase</keyword>
<keyword evidence="17" id="KW-1185">Reference proteome</keyword>